<sequence>MKQIKIYFLFALFMIAGSFQLQAKIYNVKDFGAKADGKTIDSPSINQAIENASNEGGGTVYIPSGEYACYSIRLKSHITIFLESGARIVAAFPTKDQGYDVAEPNEFYKYQDFGHSHWKNSLMWGIGLEDITICGSGLIYGKGLSREESRLPGAGNKAISLKNCRNVIIKDISMLHCGHFALLATGVDNLSVLNLKVDTNRDGFDIDCCKNVRITDCTVNSPWDDAIVLKASYALGYFRDTENVTITGCLVSGFDQGTAMNATYERYEPQAPDHAYVCGRIKLGTESSGGFKNIAIANCVFDRCRGLAIETVDGGHLEDIVVSNITMRDIVNSPIFLRLGGRMRSPEGTPKGSMKRVRISNINVYNADSQYSSIISGIPGSIIEDVTLSDIHIYHKGGFTAEDGKIVPPEQIKVYPDPLMFGTIPAKGFYIRHAKNVTFNNIDFHYDKPDGRPLFVTDDAEMIEYNRITVDGVKY</sequence>
<dbReference type="OrthoDB" id="9795222at2"/>
<dbReference type="RefSeq" id="WP_073398946.1">
    <property type="nucleotide sequence ID" value="NZ_FQTV01000002.1"/>
</dbReference>
<evidence type="ECO:0000313" key="5">
    <source>
        <dbReference type="Proteomes" id="UP000184509"/>
    </source>
</evidence>
<reference evidence="4 5" key="1">
    <citation type="submission" date="2016-11" db="EMBL/GenBank/DDBJ databases">
        <authorList>
            <person name="Jaros S."/>
            <person name="Januszkiewicz K."/>
            <person name="Wedrychowicz H."/>
        </authorList>
    </citation>
    <scope>NUCLEOTIDE SEQUENCE [LARGE SCALE GENOMIC DNA]</scope>
    <source>
        <strain evidence="4 5">DSM 26991</strain>
    </source>
</reference>
<keyword evidence="1" id="KW-0732">Signal</keyword>
<dbReference type="InterPro" id="IPR024535">
    <property type="entry name" value="RHGA/B-epi-like_pectate_lyase"/>
</dbReference>
<protein>
    <submittedName>
        <fullName evidence="4">Polygalacturonase</fullName>
    </submittedName>
</protein>
<accession>A0A1M4UPE7</accession>
<dbReference type="Proteomes" id="UP000184509">
    <property type="component" value="Unassembled WGS sequence"/>
</dbReference>
<dbReference type="InterPro" id="IPR051801">
    <property type="entry name" value="GH28_Enzymes"/>
</dbReference>
<feature type="domain" description="Right handed beta helix" evidence="3">
    <location>
        <begin position="150"/>
        <end position="254"/>
    </location>
</feature>
<organism evidence="4 5">
    <name type="scientific">Bacteroides luti</name>
    <dbReference type="NCBI Taxonomy" id="1297750"/>
    <lineage>
        <taxon>Bacteria</taxon>
        <taxon>Pseudomonadati</taxon>
        <taxon>Bacteroidota</taxon>
        <taxon>Bacteroidia</taxon>
        <taxon>Bacteroidales</taxon>
        <taxon>Bacteroidaceae</taxon>
        <taxon>Bacteroides</taxon>
    </lineage>
</organism>
<name>A0A1M4UPE7_9BACE</name>
<feature type="signal peptide" evidence="1">
    <location>
        <begin position="1"/>
        <end position="23"/>
    </location>
</feature>
<dbReference type="Pfam" id="PF12708">
    <property type="entry name" value="Pect-lyase_RHGA_epim"/>
    <property type="match status" value="1"/>
</dbReference>
<dbReference type="InterPro" id="IPR006626">
    <property type="entry name" value="PbH1"/>
</dbReference>
<dbReference type="EMBL" id="FQTV01000002">
    <property type="protein sequence ID" value="SHE58470.1"/>
    <property type="molecule type" value="Genomic_DNA"/>
</dbReference>
<dbReference type="Gene3D" id="2.160.20.10">
    <property type="entry name" value="Single-stranded right-handed beta-helix, Pectin lyase-like"/>
    <property type="match status" value="1"/>
</dbReference>
<dbReference type="PANTHER" id="PTHR31339:SF9">
    <property type="entry name" value="PLASMIN AND FIBRONECTIN-BINDING PROTEIN A"/>
    <property type="match status" value="1"/>
</dbReference>
<proteinExistence type="predicted"/>
<dbReference type="Pfam" id="PF13229">
    <property type="entry name" value="Beta_helix"/>
    <property type="match status" value="1"/>
</dbReference>
<dbReference type="InterPro" id="IPR039448">
    <property type="entry name" value="Beta_helix"/>
</dbReference>
<keyword evidence="5" id="KW-1185">Reference proteome</keyword>
<evidence type="ECO:0000313" key="4">
    <source>
        <dbReference type="EMBL" id="SHE58470.1"/>
    </source>
</evidence>
<dbReference type="AlphaFoldDB" id="A0A1M4UPE7"/>
<dbReference type="PANTHER" id="PTHR31339">
    <property type="entry name" value="PECTIN LYASE-RELATED"/>
    <property type="match status" value="1"/>
</dbReference>
<dbReference type="STRING" id="1297750.SAMN05444405_102138"/>
<dbReference type="InterPro" id="IPR011050">
    <property type="entry name" value="Pectin_lyase_fold/virulence"/>
</dbReference>
<feature type="chain" id="PRO_5012024922" evidence="1">
    <location>
        <begin position="24"/>
        <end position="475"/>
    </location>
</feature>
<dbReference type="SMART" id="SM00710">
    <property type="entry name" value="PbH1"/>
    <property type="match status" value="7"/>
</dbReference>
<gene>
    <name evidence="4" type="ORF">SAMN05444405_102138</name>
</gene>
<dbReference type="InterPro" id="IPR012334">
    <property type="entry name" value="Pectin_lyas_fold"/>
</dbReference>
<feature type="domain" description="Rhamnogalacturonase A/B/Epimerase-like pectate lyase" evidence="2">
    <location>
        <begin position="26"/>
        <end position="81"/>
    </location>
</feature>
<evidence type="ECO:0000256" key="1">
    <source>
        <dbReference type="SAM" id="SignalP"/>
    </source>
</evidence>
<evidence type="ECO:0000259" key="2">
    <source>
        <dbReference type="Pfam" id="PF12708"/>
    </source>
</evidence>
<dbReference type="SUPFAM" id="SSF51126">
    <property type="entry name" value="Pectin lyase-like"/>
    <property type="match status" value="1"/>
</dbReference>
<evidence type="ECO:0000259" key="3">
    <source>
        <dbReference type="Pfam" id="PF13229"/>
    </source>
</evidence>